<reference evidence="1 2" key="1">
    <citation type="submission" date="2023-10" db="EMBL/GenBank/DDBJ databases">
        <title>Rubellicoccus peritrichatus gen. nov., sp. nov., isolated from an algae of coral reef tank.</title>
        <authorList>
            <person name="Luo J."/>
        </authorList>
    </citation>
    <scope>NUCLEOTIDE SEQUENCE [LARGE SCALE GENOMIC DNA]</scope>
    <source>
        <strain evidence="1 2">CR14</strain>
    </source>
</reference>
<name>A0AAQ3L5Z2_9BACT</name>
<dbReference type="SUPFAM" id="SSF158682">
    <property type="entry name" value="TerB-like"/>
    <property type="match status" value="1"/>
</dbReference>
<dbReference type="InterPro" id="IPR029024">
    <property type="entry name" value="TerB-like"/>
</dbReference>
<dbReference type="AlphaFoldDB" id="A0AAQ3L5Z2"/>
<evidence type="ECO:0000313" key="1">
    <source>
        <dbReference type="EMBL" id="WOO39516.1"/>
    </source>
</evidence>
<organism evidence="1 2">
    <name type="scientific">Rubellicoccus peritrichatus</name>
    <dbReference type="NCBI Taxonomy" id="3080537"/>
    <lineage>
        <taxon>Bacteria</taxon>
        <taxon>Pseudomonadati</taxon>
        <taxon>Verrucomicrobiota</taxon>
        <taxon>Opitutia</taxon>
        <taxon>Puniceicoccales</taxon>
        <taxon>Cerasicoccaceae</taxon>
        <taxon>Rubellicoccus</taxon>
    </lineage>
</organism>
<dbReference type="RefSeq" id="WP_317831437.1">
    <property type="nucleotide sequence ID" value="NZ_CP136920.1"/>
</dbReference>
<dbReference type="EMBL" id="CP136920">
    <property type="protein sequence ID" value="WOO39516.1"/>
    <property type="molecule type" value="Genomic_DNA"/>
</dbReference>
<dbReference type="KEGG" id="puo:RZN69_12905"/>
<keyword evidence="2" id="KW-1185">Reference proteome</keyword>
<sequence length="320" mass="35603">MKLHKPTPEQAPYGLRALKMVAEAAGEIHRSARKLIMAAQSHLIGTVIELDDLKPITPEELAQHIDTPELRLQLIHGMVAISLVDEFPTDAQMEQIHRFAAAFEIKSELLDTVQKAVDGHMAVFRMCYLRRTHFKDFIKTQVKHSGAIGTAKALAGFTGLREDKELSARYEAFKDLPPNTLGRTLYDYYIENGFGWPGQKHGFPEAGVSHDVSHIISGYGTTPVGETLVAGFVAGYRQDPNAFFTALFGVIIFGTGFQLPPGSMAGHFDPIGREGVAARLFRAIERGSLMNIDISVDFLVWPYVERDLDDLRKEWNVVPE</sequence>
<evidence type="ECO:0000313" key="2">
    <source>
        <dbReference type="Proteomes" id="UP001304300"/>
    </source>
</evidence>
<proteinExistence type="predicted"/>
<accession>A0AAQ3L5Z2</accession>
<protein>
    <submittedName>
        <fullName evidence="1">Uncharacterized protein</fullName>
    </submittedName>
</protein>
<dbReference type="Proteomes" id="UP001304300">
    <property type="component" value="Chromosome"/>
</dbReference>
<gene>
    <name evidence="1" type="ORF">RZN69_12905</name>
</gene>